<gene>
    <name evidence="13" type="ORF">g.12110</name>
</gene>
<dbReference type="AlphaFoldDB" id="A0A1B6G999"/>
<evidence type="ECO:0000256" key="4">
    <source>
        <dbReference type="ARBA" id="ARBA00022679"/>
    </source>
</evidence>
<evidence type="ECO:0000256" key="9">
    <source>
        <dbReference type="ARBA" id="ARBA00071212"/>
    </source>
</evidence>
<dbReference type="PANTHER" id="PTHR12755:SF3">
    <property type="entry name" value="POLYNUCLEOTIDE 5'-HYDROXYL-KINASE NOL9"/>
    <property type="match status" value="1"/>
</dbReference>
<comment type="subcellular location">
    <subcellularLocation>
        <location evidence="1">Nucleus</location>
        <location evidence="1">Nucleolus</location>
    </subcellularLocation>
</comment>
<dbReference type="GO" id="GO:0051731">
    <property type="term" value="F:polynucleotide 5'-hydroxyl-kinase activity"/>
    <property type="evidence" value="ECO:0007669"/>
    <property type="project" value="InterPro"/>
</dbReference>
<dbReference type="InterPro" id="IPR032319">
    <property type="entry name" value="CLP1_P"/>
</dbReference>
<dbReference type="InterPro" id="IPR057573">
    <property type="entry name" value="NOL9_N"/>
</dbReference>
<dbReference type="EMBL" id="GECZ01010770">
    <property type="protein sequence ID" value="JAS58999.1"/>
    <property type="molecule type" value="Transcribed_RNA"/>
</dbReference>
<dbReference type="Gene3D" id="3.40.50.300">
    <property type="entry name" value="P-loop containing nucleotide triphosphate hydrolases"/>
    <property type="match status" value="1"/>
</dbReference>
<feature type="domain" description="NOL9 C-terminal" evidence="12">
    <location>
        <begin position="623"/>
        <end position="713"/>
    </location>
</feature>
<keyword evidence="5" id="KW-0547">Nucleotide-binding</keyword>
<keyword evidence="8" id="KW-0539">Nucleus</keyword>
<dbReference type="GO" id="GO:0005730">
    <property type="term" value="C:nucleolus"/>
    <property type="evidence" value="ECO:0007669"/>
    <property type="project" value="UniProtKB-SubCell"/>
</dbReference>
<evidence type="ECO:0000313" key="13">
    <source>
        <dbReference type="EMBL" id="JAS58999.1"/>
    </source>
</evidence>
<keyword evidence="4" id="KW-0808">Transferase</keyword>
<dbReference type="Pfam" id="PF24419">
    <property type="entry name" value="Cupin_NOL9"/>
    <property type="match status" value="1"/>
</dbReference>
<keyword evidence="7" id="KW-0067">ATP-binding</keyword>
<evidence type="ECO:0000256" key="8">
    <source>
        <dbReference type="ARBA" id="ARBA00023242"/>
    </source>
</evidence>
<dbReference type="Pfam" id="PF25467">
    <property type="entry name" value="NOL9_C"/>
    <property type="match status" value="1"/>
</dbReference>
<keyword evidence="6" id="KW-0418">Kinase</keyword>
<evidence type="ECO:0000256" key="6">
    <source>
        <dbReference type="ARBA" id="ARBA00022777"/>
    </source>
</evidence>
<name>A0A1B6G999_9HEMI</name>
<evidence type="ECO:0000256" key="2">
    <source>
        <dbReference type="ARBA" id="ARBA00011003"/>
    </source>
</evidence>
<proteinExistence type="inferred from homology"/>
<keyword evidence="3" id="KW-0698">rRNA processing</keyword>
<evidence type="ECO:0000256" key="7">
    <source>
        <dbReference type="ARBA" id="ARBA00022840"/>
    </source>
</evidence>
<accession>A0A1B6G999</accession>
<evidence type="ECO:0000259" key="11">
    <source>
        <dbReference type="Pfam" id="PF24419"/>
    </source>
</evidence>
<dbReference type="Pfam" id="PF16575">
    <property type="entry name" value="CLP1_P"/>
    <property type="match status" value="1"/>
</dbReference>
<feature type="domain" description="Clp1 P-loop" evidence="10">
    <location>
        <begin position="411"/>
        <end position="558"/>
    </location>
</feature>
<dbReference type="InterPro" id="IPR057570">
    <property type="entry name" value="NOL9_C"/>
</dbReference>
<dbReference type="InterPro" id="IPR045116">
    <property type="entry name" value="Clp1/Grc3"/>
</dbReference>
<feature type="domain" description="NOL9 N-terminal" evidence="11">
    <location>
        <begin position="227"/>
        <end position="374"/>
    </location>
</feature>
<evidence type="ECO:0000256" key="3">
    <source>
        <dbReference type="ARBA" id="ARBA00022552"/>
    </source>
</evidence>
<evidence type="ECO:0000259" key="10">
    <source>
        <dbReference type="Pfam" id="PF16575"/>
    </source>
</evidence>
<evidence type="ECO:0000259" key="12">
    <source>
        <dbReference type="Pfam" id="PF25467"/>
    </source>
</evidence>
<dbReference type="GO" id="GO:0005524">
    <property type="term" value="F:ATP binding"/>
    <property type="evidence" value="ECO:0007669"/>
    <property type="project" value="UniProtKB-KW"/>
</dbReference>
<dbReference type="InterPro" id="IPR027417">
    <property type="entry name" value="P-loop_NTPase"/>
</dbReference>
<evidence type="ECO:0000256" key="1">
    <source>
        <dbReference type="ARBA" id="ARBA00004604"/>
    </source>
</evidence>
<protein>
    <recommendedName>
        <fullName evidence="9">Polynucleotide 5'-hydroxyl-kinase NOL9</fullName>
    </recommendedName>
</protein>
<dbReference type="PANTHER" id="PTHR12755">
    <property type="entry name" value="CLEAVAGE/POLYADENYLATION FACTOR IA SUBUNIT CLP1P"/>
    <property type="match status" value="1"/>
</dbReference>
<comment type="similarity">
    <text evidence="2">Belongs to the Clp1 family. NOL9/GRC3 subfamily.</text>
</comment>
<reference evidence="13" key="1">
    <citation type="submission" date="2015-11" db="EMBL/GenBank/DDBJ databases">
        <title>De novo transcriptome assembly of four potential Pierce s Disease insect vectors from Arizona vineyards.</title>
        <authorList>
            <person name="Tassone E.E."/>
        </authorList>
    </citation>
    <scope>NUCLEOTIDE SEQUENCE</scope>
</reference>
<evidence type="ECO:0000256" key="5">
    <source>
        <dbReference type="ARBA" id="ARBA00022741"/>
    </source>
</evidence>
<organism evidence="13">
    <name type="scientific">Cuerna arida</name>
    <dbReference type="NCBI Taxonomy" id="1464854"/>
    <lineage>
        <taxon>Eukaryota</taxon>
        <taxon>Metazoa</taxon>
        <taxon>Ecdysozoa</taxon>
        <taxon>Arthropoda</taxon>
        <taxon>Hexapoda</taxon>
        <taxon>Insecta</taxon>
        <taxon>Pterygota</taxon>
        <taxon>Neoptera</taxon>
        <taxon>Paraneoptera</taxon>
        <taxon>Hemiptera</taxon>
        <taxon>Auchenorrhyncha</taxon>
        <taxon>Membracoidea</taxon>
        <taxon>Cicadellidae</taxon>
        <taxon>Cicadellinae</taxon>
        <taxon>Proconiini</taxon>
        <taxon>Cuerna</taxon>
    </lineage>
</organism>
<dbReference type="GO" id="GO:0000448">
    <property type="term" value="P:cleavage in ITS2 between 5.8S rRNA and LSU-rRNA of tricistronic rRNA transcript (SSU-rRNA, 5.8S rRNA, LSU-rRNA)"/>
    <property type="evidence" value="ECO:0007669"/>
    <property type="project" value="TreeGrafter"/>
</dbReference>
<sequence length="753" mass="85097">MKIKNSKSVKINQLVSSPILKFKKRKYKVATKRKLKKLVKDKMPNQRWEVTNSVQSTAKCKEENKTVSVISSKNKRHRPKITFHMASTSKTDLENCESNLLGQVSIVKMSSVSMGDVWRTEFYNKHNNNSVTPLKCLMFNAKKDSSSLISDNCLNHNNATRNTVLSVNPDEVQPLNSNEKLTTKKVTIFDVQKSSHEQNMKEYSLEVNSTNEKNTVAKIYELSGFRFLVVMEPECYFYIIGIIELELLKGSLEILGYKFNGQIKKQVIFSPQGSCHLCIKAKNYGDTFLQNSQNISFDQLLQLGLSEEKSRRVLRESETCTLFIINRNRNYLSSYVWPKFFENHHSFSIFPPDDLLNDEERPCHNVELKVDCIFEANLNGIGLKQFVEVSEWSAAVENITLNGCPKSILCGGKSVGKSTLLRYLINKCLQKWSGVLVLDFDLGQCEFTIGGCISAVLLEEPVLGPNYTHLKQPLRSVFLGEIDVTKCPESYIEGCTSLIHFARENYDNIPWLINTMGFTKGFGVKLICDIIKNVKPTHVIEIQSKKRNLNFPMRLDPGFVHNQNIGNCATTIDYKFFIVGSGAEEKGNNSPKARGMSPAEARNLVILAYFSEVLSSEMTSLTQATPYMINMDQINLKITNKYNFTKAQLCATMNGNLVALCILNEGDRFPHCPGFGIIRGIDHRTGVIYMITPLPRETLKQINCLVKGNICLPESLHFSQVNEAVGPIPFLAHTSGKPTSRFAKRDFRKLPMS</sequence>